<dbReference type="EMBL" id="BATC01000025">
    <property type="protein sequence ID" value="GAD59367.1"/>
    <property type="molecule type" value="Genomic_DNA"/>
</dbReference>
<protein>
    <submittedName>
        <fullName evidence="5">4-keto-6-deoxy-N-Acetyl-D-hexosaminyl-(Lipid carrier) aminotransferase</fullName>
    </submittedName>
</protein>
<dbReference type="PANTHER" id="PTHR30244:SF34">
    <property type="entry name" value="DTDP-4-AMINO-4,6-DIDEOXYGALACTOSE TRANSAMINASE"/>
    <property type="match status" value="1"/>
</dbReference>
<keyword evidence="6" id="KW-1185">Reference proteome</keyword>
<dbReference type="SUPFAM" id="SSF53383">
    <property type="entry name" value="PLP-dependent transferases"/>
    <property type="match status" value="1"/>
</dbReference>
<accession>A0A8E0NBM5</accession>
<dbReference type="InterPro" id="IPR015421">
    <property type="entry name" value="PyrdxlP-dep_Trfase_major"/>
</dbReference>
<dbReference type="Gene3D" id="3.40.640.10">
    <property type="entry name" value="Type I PLP-dependent aspartate aminotransferase-like (Major domain)"/>
    <property type="match status" value="1"/>
</dbReference>
<dbReference type="RefSeq" id="WP_021697462.1">
    <property type="nucleotide sequence ID" value="NZ_BATC01000025.1"/>
</dbReference>
<comment type="similarity">
    <text evidence="1 4">Belongs to the DegT/DnrJ/EryC1 family.</text>
</comment>
<dbReference type="PANTHER" id="PTHR30244">
    <property type="entry name" value="TRANSAMINASE"/>
    <property type="match status" value="1"/>
</dbReference>
<comment type="caution">
    <text evidence="5">The sequence shown here is derived from an EMBL/GenBank/DDBJ whole genome shotgun (WGS) entry which is preliminary data.</text>
</comment>
<feature type="active site" description="Proton acceptor" evidence="2">
    <location>
        <position position="186"/>
    </location>
</feature>
<evidence type="ECO:0000256" key="1">
    <source>
        <dbReference type="ARBA" id="ARBA00037999"/>
    </source>
</evidence>
<sequence>MIPLSAPEVGAREQALVAEALAAGDVAMGPQVAAFETAFAALTGRAHALAVSSGTAALHLALRLLDLKPGEAVICPTLTFMGGVAPVIYQGATPVFADVDPVTWGLDPACLPEAFDVAGARGLSVRAVVPADLYGQCCDIGPILDIAADRGVPVILDSAEAVGATLNGRHAGAGALMAAYSFNGNKIITTGGGGMLVSDDAALMERARYLSTAARRPAVHYEHDEVGYNYRLGAVAAAIGLAQLETLEARVARRRAVFESYRAALSDLPGVRFAPEGPGRLHSRWLSVMLLGPDARVTPDALRLALHAEGIESRPVWKPMHLQPVFQDAPRVGGAVAESLFAHGLCLPSSTTLTEADQARIIAIIRGELT</sequence>
<dbReference type="Gene3D" id="3.90.1150.10">
    <property type="entry name" value="Aspartate Aminotransferase, domain 1"/>
    <property type="match status" value="1"/>
</dbReference>
<dbReference type="InterPro" id="IPR015424">
    <property type="entry name" value="PyrdxlP-dep_Trfase"/>
</dbReference>
<dbReference type="PIRSF" id="PIRSF000390">
    <property type="entry name" value="PLP_StrS"/>
    <property type="match status" value="1"/>
</dbReference>
<evidence type="ECO:0000313" key="6">
    <source>
        <dbReference type="Proteomes" id="UP000016569"/>
    </source>
</evidence>
<keyword evidence="5" id="KW-0032">Aminotransferase</keyword>
<evidence type="ECO:0000256" key="3">
    <source>
        <dbReference type="PIRSR" id="PIRSR000390-2"/>
    </source>
</evidence>
<dbReference type="Proteomes" id="UP000016569">
    <property type="component" value="Unassembled WGS sequence"/>
</dbReference>
<dbReference type="Pfam" id="PF01041">
    <property type="entry name" value="DegT_DnrJ_EryC1"/>
    <property type="match status" value="1"/>
</dbReference>
<proteinExistence type="inferred from homology"/>
<dbReference type="InterPro" id="IPR015422">
    <property type="entry name" value="PyrdxlP-dep_Trfase_small"/>
</dbReference>
<name>A0A8E0NBM5_9CAUL</name>
<dbReference type="OrthoDB" id="9768668at2"/>
<feature type="modified residue" description="N6-(pyridoxal phosphate)lysine" evidence="3">
    <location>
        <position position="186"/>
    </location>
</feature>
<keyword evidence="3 4" id="KW-0663">Pyridoxal phosphate</keyword>
<evidence type="ECO:0000313" key="5">
    <source>
        <dbReference type="EMBL" id="GAD59367.1"/>
    </source>
</evidence>
<reference evidence="6" key="1">
    <citation type="journal article" date="2013" name="Genome Announc.">
        <title>Draft Genome Sequence of the Dimorphic Prosthecate Bacterium Brevundimonas abyssalis TAR-001T.</title>
        <authorList>
            <person name="Tsubouchi T."/>
            <person name="Nishi S."/>
            <person name="Usui K."/>
            <person name="Shimane Y."/>
            <person name="Takaki Y."/>
            <person name="Maruyama T."/>
            <person name="Hatada Y."/>
        </authorList>
    </citation>
    <scope>NUCLEOTIDE SEQUENCE [LARGE SCALE GENOMIC DNA]</scope>
    <source>
        <strain evidence="6">TAR-001</strain>
    </source>
</reference>
<dbReference type="GO" id="GO:0008483">
    <property type="term" value="F:transaminase activity"/>
    <property type="evidence" value="ECO:0007669"/>
    <property type="project" value="UniProtKB-KW"/>
</dbReference>
<evidence type="ECO:0000256" key="2">
    <source>
        <dbReference type="PIRSR" id="PIRSR000390-1"/>
    </source>
</evidence>
<keyword evidence="5" id="KW-0808">Transferase</keyword>
<evidence type="ECO:0000256" key="4">
    <source>
        <dbReference type="RuleBase" id="RU004508"/>
    </source>
</evidence>
<organism evidence="5 6">
    <name type="scientific">Brevundimonas abyssalis TAR-001</name>
    <dbReference type="NCBI Taxonomy" id="1391729"/>
    <lineage>
        <taxon>Bacteria</taxon>
        <taxon>Pseudomonadati</taxon>
        <taxon>Pseudomonadota</taxon>
        <taxon>Alphaproteobacteria</taxon>
        <taxon>Caulobacterales</taxon>
        <taxon>Caulobacteraceae</taxon>
        <taxon>Brevundimonas</taxon>
    </lineage>
</organism>
<dbReference type="GO" id="GO:0000271">
    <property type="term" value="P:polysaccharide biosynthetic process"/>
    <property type="evidence" value="ECO:0007669"/>
    <property type="project" value="TreeGrafter"/>
</dbReference>
<gene>
    <name evidence="5" type="ORF">MBEBAB_1617</name>
</gene>
<dbReference type="InterPro" id="IPR000653">
    <property type="entry name" value="DegT/StrS_aminotransferase"/>
</dbReference>
<dbReference type="CDD" id="cd00616">
    <property type="entry name" value="AHBA_syn"/>
    <property type="match status" value="1"/>
</dbReference>
<dbReference type="GO" id="GO:0030170">
    <property type="term" value="F:pyridoxal phosphate binding"/>
    <property type="evidence" value="ECO:0007669"/>
    <property type="project" value="TreeGrafter"/>
</dbReference>
<dbReference type="AlphaFoldDB" id="A0A8E0NBM5"/>